<proteinExistence type="predicted"/>
<dbReference type="RefSeq" id="WP_115368681.1">
    <property type="nucleotide sequence ID" value="NZ_UGPZ01000002.1"/>
</dbReference>
<dbReference type="NCBIfam" id="NF033650">
    <property type="entry name" value="ANR_neg_reg"/>
    <property type="match status" value="1"/>
</dbReference>
<evidence type="ECO:0008006" key="3">
    <source>
        <dbReference type="Google" id="ProtNLM"/>
    </source>
</evidence>
<name>A0A378PQ48_MORBO</name>
<organism evidence="1 2">
    <name type="scientific">Moraxella bovis</name>
    <dbReference type="NCBI Taxonomy" id="476"/>
    <lineage>
        <taxon>Bacteria</taxon>
        <taxon>Pseudomonadati</taxon>
        <taxon>Pseudomonadota</taxon>
        <taxon>Gammaproteobacteria</taxon>
        <taxon>Moraxellales</taxon>
        <taxon>Moraxellaceae</taxon>
        <taxon>Moraxella</taxon>
    </lineage>
</organism>
<dbReference type="Proteomes" id="UP000254133">
    <property type="component" value="Unassembled WGS sequence"/>
</dbReference>
<reference evidence="1 2" key="1">
    <citation type="submission" date="2018-06" db="EMBL/GenBank/DDBJ databases">
        <authorList>
            <consortium name="Pathogen Informatics"/>
            <person name="Doyle S."/>
        </authorList>
    </citation>
    <scope>NUCLEOTIDE SEQUENCE [LARGE SCALE GENOMIC DNA]</scope>
    <source>
        <strain evidence="1 2">NCTC9426</strain>
    </source>
</reference>
<evidence type="ECO:0000313" key="2">
    <source>
        <dbReference type="Proteomes" id="UP000254133"/>
    </source>
</evidence>
<dbReference type="AlphaFoldDB" id="A0A378PQ48"/>
<dbReference type="EMBL" id="UGPZ01000002">
    <property type="protein sequence ID" value="STY90299.1"/>
    <property type="molecule type" value="Genomic_DNA"/>
</dbReference>
<sequence>MIPNAHSLSIINNPSRPKNEQAAHAERLGYYAQAKRLWEQVIVESKKDSLLRHYASIRRAFCESAIKNGYKRPELRL</sequence>
<dbReference type="InterPro" id="IPR047666">
    <property type="entry name" value="ANR_neg_reg"/>
</dbReference>
<evidence type="ECO:0000313" key="1">
    <source>
        <dbReference type="EMBL" id="STY90299.1"/>
    </source>
</evidence>
<gene>
    <name evidence="1" type="ORF">NCTC9426_00306</name>
</gene>
<protein>
    <recommendedName>
        <fullName evidence="3">ANR family transcriptional regulator</fullName>
    </recommendedName>
</protein>
<accession>A0A378PQ48</accession>